<reference evidence="2 3" key="1">
    <citation type="submission" date="2012-04" db="EMBL/GenBank/DDBJ databases">
        <title>The Genome Sequence of Bartonella rochalimae BMGH.</title>
        <authorList>
            <consortium name="The Broad Institute Genome Sequencing Platform"/>
            <consortium name="The Broad Institute Genome Sequencing Center for Infectious Disease"/>
            <person name="Feldgarden M."/>
            <person name="Kirby J."/>
            <person name="Kosoy M."/>
            <person name="Birtles R."/>
            <person name="Probert W.S."/>
            <person name="Chiaraviglio L."/>
            <person name="Walker B."/>
            <person name="Young S.K."/>
            <person name="Zeng Q."/>
            <person name="Gargeya S."/>
            <person name="Fitzgerald M."/>
            <person name="Haas B."/>
            <person name="Abouelleil A."/>
            <person name="Alvarado L."/>
            <person name="Arachchi H.M."/>
            <person name="Berlin A.M."/>
            <person name="Chapman S.B."/>
            <person name="Goldberg J."/>
            <person name="Griggs A."/>
            <person name="Gujja S."/>
            <person name="Hansen M."/>
            <person name="Howarth C."/>
            <person name="Imamovic A."/>
            <person name="Larimer J."/>
            <person name="McCowen C."/>
            <person name="Montmayeur A."/>
            <person name="Murphy C."/>
            <person name="Neiman D."/>
            <person name="Pearson M."/>
            <person name="Priest M."/>
            <person name="Roberts A."/>
            <person name="Saif S."/>
            <person name="Shea T."/>
            <person name="Sisk P."/>
            <person name="Sykes S."/>
            <person name="Wortman J."/>
            <person name="Nusbaum C."/>
            <person name="Birren B."/>
        </authorList>
    </citation>
    <scope>NUCLEOTIDE SEQUENCE [LARGE SCALE GENOMIC DNA]</scope>
    <source>
        <strain evidence="2 3">ATCC BAA-1498</strain>
    </source>
</reference>
<dbReference type="OrthoDB" id="7923571at2"/>
<accession>A0A067WDM6</accession>
<dbReference type="PATRIC" id="fig|685782.3.peg.464"/>
<dbReference type="HOGENOM" id="CLU_2714183_0_0_5"/>
<keyword evidence="3" id="KW-1185">Reference proteome</keyword>
<evidence type="ECO:0000313" key="3">
    <source>
        <dbReference type="Proteomes" id="UP000027336"/>
    </source>
</evidence>
<feature type="transmembrane region" description="Helical" evidence="1">
    <location>
        <begin position="6"/>
        <end position="26"/>
    </location>
</feature>
<comment type="caution">
    <text evidence="2">The sequence shown here is derived from an EMBL/GenBank/DDBJ whole genome shotgun (WGS) entry which is preliminary data.</text>
</comment>
<dbReference type="EMBL" id="AHPK01000002">
    <property type="protein sequence ID" value="KEC57026.1"/>
    <property type="molecule type" value="Genomic_DNA"/>
</dbReference>
<organism evidence="2 3">
    <name type="scientific">Bartonella rochalimae ATCC BAA-1498</name>
    <dbReference type="NCBI Taxonomy" id="685782"/>
    <lineage>
        <taxon>Bacteria</taxon>
        <taxon>Pseudomonadati</taxon>
        <taxon>Pseudomonadota</taxon>
        <taxon>Alphaproteobacteria</taxon>
        <taxon>Hyphomicrobiales</taxon>
        <taxon>Bartonellaceae</taxon>
        <taxon>Bartonella</taxon>
    </lineage>
</organism>
<proteinExistence type="predicted"/>
<dbReference type="AlphaFoldDB" id="A0A067WDM6"/>
<name>A0A067WDM6_9HYPH</name>
<keyword evidence="1" id="KW-0472">Membrane</keyword>
<gene>
    <name evidence="2" type="ORF">O99_00448</name>
</gene>
<dbReference type="RefSeq" id="WP_035006120.1">
    <property type="nucleotide sequence ID" value="NZ_KL407337.1"/>
</dbReference>
<keyword evidence="1" id="KW-0812">Transmembrane</keyword>
<protein>
    <submittedName>
        <fullName evidence="2">Uncharacterized protein</fullName>
    </submittedName>
</protein>
<sequence length="72" mass="8796">MDYGLATMIVFFIVNVAMFFAGFYFYKMTETHEYKMTETHEKETDKRMDNIKRKQENLIQTQKDLMEKINRL</sequence>
<evidence type="ECO:0000313" key="2">
    <source>
        <dbReference type="EMBL" id="KEC57026.1"/>
    </source>
</evidence>
<dbReference type="Proteomes" id="UP000027336">
    <property type="component" value="Unassembled WGS sequence"/>
</dbReference>
<evidence type="ECO:0000256" key="1">
    <source>
        <dbReference type="SAM" id="Phobius"/>
    </source>
</evidence>
<keyword evidence="1" id="KW-1133">Transmembrane helix</keyword>